<evidence type="ECO:0000313" key="2">
    <source>
        <dbReference type="Proteomes" id="UP000294887"/>
    </source>
</evidence>
<sequence>MENHNTSINLFADQGVEAAKLINPDGKAPIVLICEHASNFIPPFLNDLGLNQEGLVSHAAWDIGAYEMACEVSELLDAPLIAANVSRLVYDCNRAPESGIGIPSKSEVIDVPGNKNLSEAEIDDRVKHVYEPFHKLINQTINNPDRLSLSAQHASPAIITLHSFTPVFFGEVRSVELGILHDKDDRLAKLMMREVKNRTQLKAEFNAPYDVSDNVMHTINKHAQDKNFMNVMIEIKNDLLSNSSDINAIAVDLSTSIYEALANA</sequence>
<dbReference type="OrthoDB" id="9815326at2"/>
<reference evidence="1 2" key="1">
    <citation type="submission" date="2019-03" db="EMBL/GenBank/DDBJ databases">
        <title>Genomic Encyclopedia of Type Strains, Phase IV (KMG-IV): sequencing the most valuable type-strain genomes for metagenomic binning, comparative biology and taxonomic classification.</title>
        <authorList>
            <person name="Goeker M."/>
        </authorList>
    </citation>
    <scope>NUCLEOTIDE SEQUENCE [LARGE SCALE GENOMIC DNA]</scope>
    <source>
        <strain evidence="1 2">DSM 24830</strain>
    </source>
</reference>
<dbReference type="AlphaFoldDB" id="A0A4R1EP85"/>
<name>A0A4R1EP85_9GAMM</name>
<keyword evidence="2" id="KW-1185">Reference proteome</keyword>
<accession>A0A4R1EP85</accession>
<proteinExistence type="predicted"/>
<dbReference type="PIRSF" id="PIRSF029730">
    <property type="entry name" value="UCP029730"/>
    <property type="match status" value="1"/>
</dbReference>
<dbReference type="EMBL" id="SMFQ01000005">
    <property type="protein sequence ID" value="TCJ83096.1"/>
    <property type="molecule type" value="Genomic_DNA"/>
</dbReference>
<dbReference type="RefSeq" id="WP_131907580.1">
    <property type="nucleotide sequence ID" value="NZ_BAAAFU010000007.1"/>
</dbReference>
<organism evidence="1 2">
    <name type="scientific">Cocleimonas flava</name>
    <dbReference type="NCBI Taxonomy" id="634765"/>
    <lineage>
        <taxon>Bacteria</taxon>
        <taxon>Pseudomonadati</taxon>
        <taxon>Pseudomonadota</taxon>
        <taxon>Gammaproteobacteria</taxon>
        <taxon>Thiotrichales</taxon>
        <taxon>Thiotrichaceae</taxon>
        <taxon>Cocleimonas</taxon>
    </lineage>
</organism>
<keyword evidence="1" id="KW-0378">Hydrolase</keyword>
<comment type="caution">
    <text evidence="1">The sequence shown here is derived from an EMBL/GenBank/DDBJ whole genome shotgun (WGS) entry which is preliminary data.</text>
</comment>
<dbReference type="Gene3D" id="3.40.630.40">
    <property type="entry name" value="Zn-dependent exopeptidases"/>
    <property type="match status" value="1"/>
</dbReference>
<dbReference type="Proteomes" id="UP000294887">
    <property type="component" value="Unassembled WGS sequence"/>
</dbReference>
<gene>
    <name evidence="1" type="ORF">EV695_3834</name>
</gene>
<dbReference type="GO" id="GO:0016787">
    <property type="term" value="F:hydrolase activity"/>
    <property type="evidence" value="ECO:0007669"/>
    <property type="project" value="UniProtKB-KW"/>
</dbReference>
<dbReference type="Pfam" id="PF05013">
    <property type="entry name" value="FGase"/>
    <property type="match status" value="1"/>
</dbReference>
<evidence type="ECO:0000313" key="1">
    <source>
        <dbReference type="EMBL" id="TCJ83096.1"/>
    </source>
</evidence>
<dbReference type="InterPro" id="IPR007709">
    <property type="entry name" value="N-FG_amidohydro"/>
</dbReference>
<protein>
    <submittedName>
        <fullName evidence="1">Putative N-formylglutamate amidohydrolase</fullName>
    </submittedName>
</protein>
<dbReference type="SUPFAM" id="SSF53187">
    <property type="entry name" value="Zn-dependent exopeptidases"/>
    <property type="match status" value="1"/>
</dbReference>
<dbReference type="InterPro" id="IPR011227">
    <property type="entry name" value="UCP029730"/>
</dbReference>